<evidence type="ECO:0000313" key="3">
    <source>
        <dbReference type="EMBL" id="KAF7234172.1"/>
    </source>
</evidence>
<accession>A0A8S9YD00</accession>
<dbReference type="InterPro" id="IPR055143">
    <property type="entry name" value="MBTP1_N"/>
</dbReference>
<dbReference type="OrthoDB" id="10343467at2759"/>
<evidence type="ECO:0000256" key="1">
    <source>
        <dbReference type="SAM" id="SignalP"/>
    </source>
</evidence>
<gene>
    <name evidence="3" type="ORF">EG68_12347</name>
</gene>
<reference evidence="3" key="1">
    <citation type="submission" date="2019-07" db="EMBL/GenBank/DDBJ databases">
        <title>Annotation for the trematode Paragonimus miyazaki's.</title>
        <authorList>
            <person name="Choi Y.-J."/>
        </authorList>
    </citation>
    <scope>NUCLEOTIDE SEQUENCE</scope>
    <source>
        <strain evidence="3">Japan</strain>
    </source>
</reference>
<feature type="chain" id="PRO_5035949676" description="Membrane-bound transcription factor site-1 protease-like N-terminal domain-containing protein" evidence="1">
    <location>
        <begin position="24"/>
        <end position="165"/>
    </location>
</feature>
<proteinExistence type="predicted"/>
<dbReference type="EMBL" id="JTDE01011649">
    <property type="protein sequence ID" value="KAF7234172.1"/>
    <property type="molecule type" value="Genomic_DNA"/>
</dbReference>
<protein>
    <recommendedName>
        <fullName evidence="2">Membrane-bound transcription factor site-1 protease-like N-terminal domain-containing protein</fullName>
    </recommendedName>
</protein>
<evidence type="ECO:0000313" key="4">
    <source>
        <dbReference type="Proteomes" id="UP000822476"/>
    </source>
</evidence>
<feature type="signal peptide" evidence="1">
    <location>
        <begin position="1"/>
        <end position="23"/>
    </location>
</feature>
<name>A0A8S9YD00_9TREM</name>
<feature type="domain" description="Membrane-bound transcription factor site-1 protease-like N-terminal" evidence="2">
    <location>
        <begin position="33"/>
        <end position="115"/>
    </location>
</feature>
<dbReference type="AlphaFoldDB" id="A0A8S9YD00"/>
<evidence type="ECO:0000259" key="2">
    <source>
        <dbReference type="Pfam" id="PF23001"/>
    </source>
</evidence>
<organism evidence="3 4">
    <name type="scientific">Paragonimus skrjabini miyazakii</name>
    <dbReference type="NCBI Taxonomy" id="59628"/>
    <lineage>
        <taxon>Eukaryota</taxon>
        <taxon>Metazoa</taxon>
        <taxon>Spiralia</taxon>
        <taxon>Lophotrochozoa</taxon>
        <taxon>Platyhelminthes</taxon>
        <taxon>Trematoda</taxon>
        <taxon>Digenea</taxon>
        <taxon>Plagiorchiida</taxon>
        <taxon>Troglotremata</taxon>
        <taxon>Troglotrematidae</taxon>
        <taxon>Paragonimus</taxon>
    </lineage>
</organism>
<comment type="caution">
    <text evidence="3">The sequence shown here is derived from an EMBL/GenBank/DDBJ whole genome shotgun (WGS) entry which is preliminary data.</text>
</comment>
<keyword evidence="4" id="KW-1185">Reference proteome</keyword>
<dbReference type="Proteomes" id="UP000822476">
    <property type="component" value="Unassembled WGS sequence"/>
</dbReference>
<sequence>MLGGCFVVFMFVWCCVVHKGFLGLEIKFDVDLIANEFIVTYHTHGLFEDRVLRLGNTLDSFYLNYTIQPRWGFSPHSYSSDFDVVLVHNLTSEHSEAFVASLQRQTGIKRVSQQKRIHRTLLFYDDERDDTFFGAQNVSGRKFCLFGKLWASSVPGTIPLHPSKQ</sequence>
<keyword evidence="1" id="KW-0732">Signal</keyword>
<dbReference type="Pfam" id="PF23001">
    <property type="entry name" value="MBTP1_N"/>
    <property type="match status" value="1"/>
</dbReference>